<dbReference type="AlphaFoldDB" id="A0A9N9Q877"/>
<evidence type="ECO:0000313" key="4">
    <source>
        <dbReference type="Proteomes" id="UP000701801"/>
    </source>
</evidence>
<feature type="compositionally biased region" description="Polar residues" evidence="2">
    <location>
        <begin position="339"/>
        <end position="355"/>
    </location>
</feature>
<dbReference type="EMBL" id="CAJVRM010000275">
    <property type="protein sequence ID" value="CAG8978734.1"/>
    <property type="molecule type" value="Genomic_DNA"/>
</dbReference>
<dbReference type="OrthoDB" id="10406068at2759"/>
<evidence type="ECO:0000256" key="2">
    <source>
        <dbReference type="SAM" id="MobiDB-lite"/>
    </source>
</evidence>
<feature type="region of interest" description="Disordered" evidence="2">
    <location>
        <begin position="322"/>
        <end position="355"/>
    </location>
</feature>
<proteinExistence type="predicted"/>
<sequence>MSDLRRIYVPAVSLPQPLPPKTTIKMATPNAIAMTTEETLLQLHQLVSEQDEELKAILSRLLARLSPPDLSDVAVGQHFCIELIQVLKQLGILKENVQQVCILRDQLTRSQEFLSAEIATRGVLHASLEASRQETASLKDKLVLADNNLLALQRKHCAILDALKYPSLQADATHNDEQTSDRAQLSKLVQQLETSADAHALQDKVKNISADAQSLQEKITSTARLGQTLREHITAAKQDSEELRTSSKQARETMANALAIFKTEVANATKAAEASQAKHNSEFRELQSKLHAAEQERNEATAKYAEAERKIAELTAEIEKLKVQNDGQESSTGKKRRNVNQSVRNTPAAPSTNDSWLNHTKYRKRVWEYFTLVNNSDIAFVEYALTRIFIPTPPRLLGKQFIQDAEDPVSVFNRYRRSSDESDMNHTWQCLKKIATNRQKPLEIIEGIRQCRYCDGSAYCLQVRQEQGSKIVWLRLVGPETEESRQLFPSG</sequence>
<feature type="coiled-coil region" evidence="1">
    <location>
        <begin position="175"/>
        <end position="218"/>
    </location>
</feature>
<organism evidence="3 4">
    <name type="scientific">Hymenoscyphus albidus</name>
    <dbReference type="NCBI Taxonomy" id="595503"/>
    <lineage>
        <taxon>Eukaryota</taxon>
        <taxon>Fungi</taxon>
        <taxon>Dikarya</taxon>
        <taxon>Ascomycota</taxon>
        <taxon>Pezizomycotina</taxon>
        <taxon>Leotiomycetes</taxon>
        <taxon>Helotiales</taxon>
        <taxon>Helotiaceae</taxon>
        <taxon>Hymenoscyphus</taxon>
    </lineage>
</organism>
<accession>A0A9N9Q877</accession>
<name>A0A9N9Q877_9HELO</name>
<evidence type="ECO:0000313" key="3">
    <source>
        <dbReference type="EMBL" id="CAG8978734.1"/>
    </source>
</evidence>
<gene>
    <name evidence="3" type="ORF">HYALB_00011495</name>
</gene>
<protein>
    <submittedName>
        <fullName evidence="3">Uncharacterized protein</fullName>
    </submittedName>
</protein>
<keyword evidence="4" id="KW-1185">Reference proteome</keyword>
<evidence type="ECO:0000256" key="1">
    <source>
        <dbReference type="SAM" id="Coils"/>
    </source>
</evidence>
<keyword evidence="1" id="KW-0175">Coiled coil</keyword>
<dbReference type="Proteomes" id="UP000701801">
    <property type="component" value="Unassembled WGS sequence"/>
</dbReference>
<reference evidence="3" key="1">
    <citation type="submission" date="2021-07" db="EMBL/GenBank/DDBJ databases">
        <authorList>
            <person name="Durling M."/>
        </authorList>
    </citation>
    <scope>NUCLEOTIDE SEQUENCE</scope>
</reference>
<comment type="caution">
    <text evidence="3">The sequence shown here is derived from an EMBL/GenBank/DDBJ whole genome shotgun (WGS) entry which is preliminary data.</text>
</comment>